<keyword evidence="2" id="KW-1185">Reference proteome</keyword>
<dbReference type="EMBL" id="CP022684">
    <property type="protein sequence ID" value="AUM14736.1"/>
    <property type="molecule type" value="Genomic_DNA"/>
</dbReference>
<organism evidence="1 2">
    <name type="scientific">Ketobacter alkanivorans</name>
    <dbReference type="NCBI Taxonomy" id="1917421"/>
    <lineage>
        <taxon>Bacteria</taxon>
        <taxon>Pseudomonadati</taxon>
        <taxon>Pseudomonadota</taxon>
        <taxon>Gammaproteobacteria</taxon>
        <taxon>Pseudomonadales</taxon>
        <taxon>Ketobacteraceae</taxon>
        <taxon>Ketobacter</taxon>
    </lineage>
</organism>
<sequence length="480" mass="55040">MAWSLFDRLSESFMMKLIQFVVIGLLVLVSTAARAVFEPLLEGGEWSAETGVEYRYFKDPGEFGQAQNAVALRLGAEYFTSWNDEQDLFTFAPYVILDQQDPERTLFDIREALWVHVGEDWELRSGVTRVFWGKTEFINLVDVINQQDLVDGDDEKLGQPMLNLSLVHDWGIFDFYLLVGFRERTFPGPDGRLRTPIPVDTDNAQYSTDTGPNDIDFAARWQRPLTDNLEMALSVFSGVDREPWYSFNFDLSDPMLIPNYYHKDQFGIELEYLYEGWAVKFEGIAVESEREQYWAGVAGVEYSFYGLFDSDVDVTLITEFMRDSRDDMAPGYLEHDIGVGGRFTFNDEFDTSMLAGFLWDPDTEEKVISVEFERRLYSDFKLEVQAISVLERGTPQVDETNAQAISALLNSPLLGQGSVAFDEVRDFLLGLIEQDGLDIIFDPSYGLNVLQQVQRLTDSSRKISVIESDDYIQVKLTYYY</sequence>
<gene>
    <name evidence="1" type="ORF">Kalk_20910</name>
</gene>
<reference evidence="2" key="1">
    <citation type="submission" date="2017-08" db="EMBL/GenBank/DDBJ databases">
        <title>Direct submision.</title>
        <authorList>
            <person name="Kim S.-J."/>
            <person name="Rhee S.-K."/>
        </authorList>
    </citation>
    <scope>NUCLEOTIDE SEQUENCE [LARGE SCALE GENOMIC DNA]</scope>
    <source>
        <strain evidence="2">GI5</strain>
    </source>
</reference>
<name>A0A2K9LQX1_9GAMM</name>
<dbReference type="Proteomes" id="UP000235116">
    <property type="component" value="Chromosome"/>
</dbReference>
<dbReference type="AlphaFoldDB" id="A0A2K9LQX1"/>
<protein>
    <recommendedName>
        <fullName evidence="3">Alginate export domain-containing protein</fullName>
    </recommendedName>
</protein>
<proteinExistence type="predicted"/>
<evidence type="ECO:0000313" key="2">
    <source>
        <dbReference type="Proteomes" id="UP000235116"/>
    </source>
</evidence>
<accession>A0A2K9LQX1</accession>
<evidence type="ECO:0008006" key="3">
    <source>
        <dbReference type="Google" id="ProtNLM"/>
    </source>
</evidence>
<evidence type="ECO:0000313" key="1">
    <source>
        <dbReference type="EMBL" id="AUM14736.1"/>
    </source>
</evidence>
<dbReference type="KEGG" id="kak:Kalk_20910"/>